<dbReference type="PROSITE" id="PS50222">
    <property type="entry name" value="EF_HAND_2"/>
    <property type="match status" value="3"/>
</dbReference>
<dbReference type="InterPro" id="IPR011992">
    <property type="entry name" value="EF-hand-dom_pair"/>
</dbReference>
<feature type="domain" description="EF-hand" evidence="4">
    <location>
        <begin position="125"/>
        <end position="158"/>
    </location>
</feature>
<accession>A0A813GYT8</accession>
<dbReference type="PANTHER" id="PTHR34524:SF6">
    <property type="entry name" value="CALCYPHOSINE LIKE"/>
    <property type="match status" value="1"/>
</dbReference>
<comment type="caution">
    <text evidence="5">The sequence shown here is derived from an EMBL/GenBank/DDBJ whole genome shotgun (WGS) entry which is preliminary data.</text>
</comment>
<sequence>MVASRQSVDELQRYRDMILKTTFDSAAKGKDRIQKVEFGALLRRGAPDLSAQVLNIAFRDADQDSNGYISHSEFVEWLELEACQQARGRVGVAMTAVFRLWDADGNANISEEELHAVLNKSGVRLSVKDMCSLFKIIDENSDGSLSYDEFSNFLFPQE</sequence>
<keyword evidence="2" id="KW-0677">Repeat</keyword>
<feature type="domain" description="EF-hand" evidence="4">
    <location>
        <begin position="49"/>
        <end position="84"/>
    </location>
</feature>
<dbReference type="Gene3D" id="1.10.238.10">
    <property type="entry name" value="EF-hand"/>
    <property type="match status" value="1"/>
</dbReference>
<dbReference type="InterPro" id="IPR051581">
    <property type="entry name" value="Ca-bind"/>
</dbReference>
<dbReference type="SUPFAM" id="SSF47473">
    <property type="entry name" value="EF-hand"/>
    <property type="match status" value="1"/>
</dbReference>
<evidence type="ECO:0000313" key="5">
    <source>
        <dbReference type="EMBL" id="CAE8630425.1"/>
    </source>
</evidence>
<evidence type="ECO:0000259" key="4">
    <source>
        <dbReference type="PROSITE" id="PS50222"/>
    </source>
</evidence>
<organism evidence="5 6">
    <name type="scientific">Polarella glacialis</name>
    <name type="common">Dinoflagellate</name>
    <dbReference type="NCBI Taxonomy" id="89957"/>
    <lineage>
        <taxon>Eukaryota</taxon>
        <taxon>Sar</taxon>
        <taxon>Alveolata</taxon>
        <taxon>Dinophyceae</taxon>
        <taxon>Suessiales</taxon>
        <taxon>Suessiaceae</taxon>
        <taxon>Polarella</taxon>
    </lineage>
</organism>
<keyword evidence="6" id="KW-1185">Reference proteome</keyword>
<reference evidence="5" key="1">
    <citation type="submission" date="2021-02" db="EMBL/GenBank/DDBJ databases">
        <authorList>
            <person name="Dougan E. K."/>
            <person name="Rhodes N."/>
            <person name="Thang M."/>
            <person name="Chan C."/>
        </authorList>
    </citation>
    <scope>NUCLEOTIDE SEQUENCE</scope>
</reference>
<feature type="domain" description="EF-hand" evidence="4">
    <location>
        <begin position="96"/>
        <end position="124"/>
    </location>
</feature>
<dbReference type="OrthoDB" id="26525at2759"/>
<keyword evidence="1" id="KW-0479">Metal-binding</keyword>
<dbReference type="AlphaFoldDB" id="A0A813GYT8"/>
<evidence type="ECO:0000256" key="1">
    <source>
        <dbReference type="ARBA" id="ARBA00022723"/>
    </source>
</evidence>
<protein>
    <recommendedName>
        <fullName evidence="4">EF-hand domain-containing protein</fullName>
    </recommendedName>
</protein>
<gene>
    <name evidence="5" type="ORF">PGLA1383_LOCUS46766</name>
</gene>
<dbReference type="PANTHER" id="PTHR34524">
    <property type="entry name" value="CALCYPHOSIN"/>
    <property type="match status" value="1"/>
</dbReference>
<keyword evidence="3" id="KW-0106">Calcium</keyword>
<dbReference type="PROSITE" id="PS00018">
    <property type="entry name" value="EF_HAND_1"/>
    <property type="match status" value="2"/>
</dbReference>
<evidence type="ECO:0000256" key="2">
    <source>
        <dbReference type="ARBA" id="ARBA00022737"/>
    </source>
</evidence>
<dbReference type="CDD" id="cd00051">
    <property type="entry name" value="EFh"/>
    <property type="match status" value="1"/>
</dbReference>
<proteinExistence type="predicted"/>
<dbReference type="Pfam" id="PF13499">
    <property type="entry name" value="EF-hand_7"/>
    <property type="match status" value="1"/>
</dbReference>
<evidence type="ECO:0000313" key="6">
    <source>
        <dbReference type="Proteomes" id="UP000654075"/>
    </source>
</evidence>
<dbReference type="Pfam" id="PF13833">
    <property type="entry name" value="EF-hand_8"/>
    <property type="match status" value="1"/>
</dbReference>
<dbReference type="GO" id="GO:0005509">
    <property type="term" value="F:calcium ion binding"/>
    <property type="evidence" value="ECO:0007669"/>
    <property type="project" value="InterPro"/>
</dbReference>
<dbReference type="Proteomes" id="UP000654075">
    <property type="component" value="Unassembled WGS sequence"/>
</dbReference>
<dbReference type="EMBL" id="CAJNNV010029879">
    <property type="protein sequence ID" value="CAE8630425.1"/>
    <property type="molecule type" value="Genomic_DNA"/>
</dbReference>
<dbReference type="InterPro" id="IPR002048">
    <property type="entry name" value="EF_hand_dom"/>
</dbReference>
<evidence type="ECO:0000256" key="3">
    <source>
        <dbReference type="ARBA" id="ARBA00022837"/>
    </source>
</evidence>
<dbReference type="SMART" id="SM00054">
    <property type="entry name" value="EFh"/>
    <property type="match status" value="3"/>
</dbReference>
<name>A0A813GYT8_POLGL</name>
<dbReference type="InterPro" id="IPR018247">
    <property type="entry name" value="EF_Hand_1_Ca_BS"/>
</dbReference>